<proteinExistence type="predicted"/>
<dbReference type="AlphaFoldDB" id="A0A7J8H136"/>
<keyword evidence="2" id="KW-1185">Reference proteome</keyword>
<sequence length="129" mass="14210">MILITENRRTPSCRCGGLQFISVNSFCPQNKPSLYLHHKVDTEAQRGNHVSDATQPESVRTEVRGFQTPNPFLCLTAPLLQLMPRSPTWGDRSFSALSQGRNRAGLKLRGAGFGQQSCQMAIPRQAIGA</sequence>
<dbReference type="EMBL" id="JACASE010000005">
    <property type="protein sequence ID" value="KAF6466034.1"/>
    <property type="molecule type" value="Genomic_DNA"/>
</dbReference>
<name>A0A7J8H136_ROUAE</name>
<protein>
    <submittedName>
        <fullName evidence="1">Uncharacterized protein</fullName>
    </submittedName>
</protein>
<gene>
    <name evidence="1" type="ORF">HJG63_011364</name>
</gene>
<dbReference type="Proteomes" id="UP000593571">
    <property type="component" value="Unassembled WGS sequence"/>
</dbReference>
<evidence type="ECO:0000313" key="2">
    <source>
        <dbReference type="Proteomes" id="UP000593571"/>
    </source>
</evidence>
<comment type="caution">
    <text evidence="1">The sequence shown here is derived from an EMBL/GenBank/DDBJ whole genome shotgun (WGS) entry which is preliminary data.</text>
</comment>
<evidence type="ECO:0000313" key="1">
    <source>
        <dbReference type="EMBL" id="KAF6466034.1"/>
    </source>
</evidence>
<accession>A0A7J8H136</accession>
<organism evidence="1 2">
    <name type="scientific">Rousettus aegyptiacus</name>
    <name type="common">Egyptian fruit bat</name>
    <name type="synonym">Pteropus aegyptiacus</name>
    <dbReference type="NCBI Taxonomy" id="9407"/>
    <lineage>
        <taxon>Eukaryota</taxon>
        <taxon>Metazoa</taxon>
        <taxon>Chordata</taxon>
        <taxon>Craniata</taxon>
        <taxon>Vertebrata</taxon>
        <taxon>Euteleostomi</taxon>
        <taxon>Mammalia</taxon>
        <taxon>Eutheria</taxon>
        <taxon>Laurasiatheria</taxon>
        <taxon>Chiroptera</taxon>
        <taxon>Yinpterochiroptera</taxon>
        <taxon>Pteropodoidea</taxon>
        <taxon>Pteropodidae</taxon>
        <taxon>Rousettinae</taxon>
        <taxon>Rousettus</taxon>
    </lineage>
</organism>
<reference evidence="1 2" key="1">
    <citation type="journal article" date="2020" name="Nature">
        <title>Six reference-quality genomes reveal evolution of bat adaptations.</title>
        <authorList>
            <person name="Jebb D."/>
            <person name="Huang Z."/>
            <person name="Pippel M."/>
            <person name="Hughes G.M."/>
            <person name="Lavrichenko K."/>
            <person name="Devanna P."/>
            <person name="Winkler S."/>
            <person name="Jermiin L.S."/>
            <person name="Skirmuntt E.C."/>
            <person name="Katzourakis A."/>
            <person name="Burkitt-Gray L."/>
            <person name="Ray D.A."/>
            <person name="Sullivan K.A.M."/>
            <person name="Roscito J.G."/>
            <person name="Kirilenko B.M."/>
            <person name="Davalos L.M."/>
            <person name="Corthals A.P."/>
            <person name="Power M.L."/>
            <person name="Jones G."/>
            <person name="Ransome R.D."/>
            <person name="Dechmann D.K.N."/>
            <person name="Locatelli A.G."/>
            <person name="Puechmaille S.J."/>
            <person name="Fedrigo O."/>
            <person name="Jarvis E.D."/>
            <person name="Hiller M."/>
            <person name="Vernes S.C."/>
            <person name="Myers E.W."/>
            <person name="Teeling E.C."/>
        </authorList>
    </citation>
    <scope>NUCLEOTIDE SEQUENCE [LARGE SCALE GENOMIC DNA]</scope>
    <source>
        <strain evidence="1">MRouAeg1</strain>
        <tissue evidence="1">Muscle</tissue>
    </source>
</reference>